<keyword evidence="6 7" id="KW-0998">Cell outer membrane</keyword>
<dbReference type="InterPro" id="IPR023996">
    <property type="entry name" value="TonB-dep_OMP_SusC/RagA"/>
</dbReference>
<dbReference type="Proteomes" id="UP000471501">
    <property type="component" value="Unassembled WGS sequence"/>
</dbReference>
<dbReference type="SUPFAM" id="SSF56935">
    <property type="entry name" value="Porins"/>
    <property type="match status" value="1"/>
</dbReference>
<comment type="caution">
    <text evidence="10">The sequence shown here is derived from an EMBL/GenBank/DDBJ whole genome shotgun (WGS) entry which is preliminary data.</text>
</comment>
<dbReference type="Gene3D" id="2.40.170.20">
    <property type="entry name" value="TonB-dependent receptor, beta-barrel domain"/>
    <property type="match status" value="1"/>
</dbReference>
<dbReference type="NCBIfam" id="TIGR04057">
    <property type="entry name" value="SusC_RagA_signa"/>
    <property type="match status" value="1"/>
</dbReference>
<dbReference type="Pfam" id="PF07715">
    <property type="entry name" value="Plug"/>
    <property type="match status" value="1"/>
</dbReference>
<keyword evidence="5 7" id="KW-0472">Membrane</keyword>
<dbReference type="EMBL" id="WSTB01000006">
    <property type="protein sequence ID" value="MWB95081.1"/>
    <property type="molecule type" value="Genomic_DNA"/>
</dbReference>
<dbReference type="InterPro" id="IPR039426">
    <property type="entry name" value="TonB-dep_rcpt-like"/>
</dbReference>
<feature type="signal peptide" evidence="8">
    <location>
        <begin position="1"/>
        <end position="23"/>
    </location>
</feature>
<comment type="similarity">
    <text evidence="7">Belongs to the TonB-dependent receptor family.</text>
</comment>
<proteinExistence type="inferred from homology"/>
<dbReference type="Pfam" id="PF13715">
    <property type="entry name" value="CarbopepD_reg_2"/>
    <property type="match status" value="1"/>
</dbReference>
<evidence type="ECO:0000313" key="10">
    <source>
        <dbReference type="EMBL" id="MWB95081.1"/>
    </source>
</evidence>
<dbReference type="InterPro" id="IPR023997">
    <property type="entry name" value="TonB-dep_OMP_SusC/RagA_CS"/>
</dbReference>
<evidence type="ECO:0000256" key="1">
    <source>
        <dbReference type="ARBA" id="ARBA00004571"/>
    </source>
</evidence>
<evidence type="ECO:0000256" key="2">
    <source>
        <dbReference type="ARBA" id="ARBA00022448"/>
    </source>
</evidence>
<keyword evidence="11" id="KW-1185">Reference proteome</keyword>
<keyword evidence="3 7" id="KW-1134">Transmembrane beta strand</keyword>
<dbReference type="InterPro" id="IPR008969">
    <property type="entry name" value="CarboxyPept-like_regulatory"/>
</dbReference>
<accession>A0A6I4NLP2</accession>
<dbReference type="AlphaFoldDB" id="A0A6I4NLP2"/>
<organism evidence="10 11">
    <name type="scientific">Flavobacterium hydrocarbonoxydans</name>
    <dbReference type="NCBI Taxonomy" id="2683249"/>
    <lineage>
        <taxon>Bacteria</taxon>
        <taxon>Pseudomonadati</taxon>
        <taxon>Bacteroidota</taxon>
        <taxon>Flavobacteriia</taxon>
        <taxon>Flavobacteriales</taxon>
        <taxon>Flavobacteriaceae</taxon>
        <taxon>Flavobacterium</taxon>
    </lineage>
</organism>
<dbReference type="Gene3D" id="2.170.130.10">
    <property type="entry name" value="TonB-dependent receptor, plug domain"/>
    <property type="match status" value="1"/>
</dbReference>
<evidence type="ECO:0000256" key="6">
    <source>
        <dbReference type="ARBA" id="ARBA00023237"/>
    </source>
</evidence>
<evidence type="ECO:0000256" key="3">
    <source>
        <dbReference type="ARBA" id="ARBA00022452"/>
    </source>
</evidence>
<keyword evidence="8" id="KW-0732">Signal</keyword>
<feature type="chain" id="PRO_5026005929" evidence="8">
    <location>
        <begin position="24"/>
        <end position="1053"/>
    </location>
</feature>
<dbReference type="GO" id="GO:0009279">
    <property type="term" value="C:cell outer membrane"/>
    <property type="evidence" value="ECO:0007669"/>
    <property type="project" value="UniProtKB-SubCell"/>
</dbReference>
<evidence type="ECO:0000256" key="7">
    <source>
        <dbReference type="PROSITE-ProRule" id="PRU01360"/>
    </source>
</evidence>
<dbReference type="PROSITE" id="PS52016">
    <property type="entry name" value="TONB_DEPENDENT_REC_3"/>
    <property type="match status" value="1"/>
</dbReference>
<dbReference type="SUPFAM" id="SSF49464">
    <property type="entry name" value="Carboxypeptidase regulatory domain-like"/>
    <property type="match status" value="1"/>
</dbReference>
<evidence type="ECO:0000256" key="5">
    <source>
        <dbReference type="ARBA" id="ARBA00023136"/>
    </source>
</evidence>
<evidence type="ECO:0000259" key="9">
    <source>
        <dbReference type="Pfam" id="PF07715"/>
    </source>
</evidence>
<dbReference type="InterPro" id="IPR036942">
    <property type="entry name" value="Beta-barrel_TonB_sf"/>
</dbReference>
<evidence type="ECO:0000256" key="4">
    <source>
        <dbReference type="ARBA" id="ARBA00022692"/>
    </source>
</evidence>
<sequence length="1053" mass="117239">MMKLKLHWILTLFGVLSMQISLAQERNVSGVVSGDTGAIPGVNVVVKGTKNSTQTDFDGKYSIKAKTGDVLLFSYVGMSDKTVAVGTSDKLNVTLDADTKSLDEVVVVAYGKQQAKAIVGSVATIKSDVLEKQQNTNVLTALQGSVAGVNIIAAGGQPGESPVISIRGMGSINASASPLIVLDGAPFSGNLNTISSDQIESMSVLKDAASSALYGSRAANGVILITTKRGKLNSAPRVNFTTQAGFASNAVKLHERVNSDDYMKLTWEALRNTNQYVNKQSPDIAGTNASNALISRLGYNPYTVANPVDANGNLVTSDKKWDTDWEDLILNDAAVRQEHTLSFSGGSENTKYFFTTNYLAQEGNVRTSKFDRTTTRLSLDTKINEWLKAGVTMFYSTSNQNFPSQSGGNFQSAIQWIYTIPSIYPVYRRDDNGDLIKDAKGANIYDYGANKGQLVNGTRPQYNNENAVGSLYKYEVGNKRDNYTANAYLEFALAKNLTFRTNLAYDKYLYDYFIYASNEVGYASSVGGRVTQDRNITTSTNLINSLNYKKSLEDHNFSIDLIQEAYKFQIDALGAKGEGFLPGVMVLDGSTKPTDVSGYKNEERLSSYLGRLAYNYKEKYFVEGSYRKDGSSRFDKDVRWGDFFSVGGSWLISEENFLKNNSIFTYLKLRSSYGELGNNKTLYGNDTSTDTNSSLNNYFPYLQLFETGWNELNNTGVVLGDTIDRLLTWEKTSSTDIGIDFGFFNNRLFGTVDYYNKKSIDLIYSKPLPGSTGNTGVTTNNGGLRNYGWEITLNSKNFKTANFDWTTGLNFSFNNNEITELTQESFIKGTKKWEVGRSLYDYFIQDWAGVDPETGYGMWYKDVLGTDGKPTGEKVTTTKYFEATKYYVGKTSLPDVVGGFTNYFRYKNIDLNILFNFSYGSYVYDNSYANLLEGFKSSGKVAHVDIENRWQKPGDVTDVPLLLASNNDFNAQSTRFLYKNDYVRLKALNFGYNFPQSILDKTKLTKLRLYFQGDNLWTYQTHKGIDPEQDFDGATNNRSYNLRVVSFGLNLEF</sequence>
<gene>
    <name evidence="10" type="ORF">GON26_11975</name>
</gene>
<keyword evidence="2 7" id="KW-0813">Transport</keyword>
<dbReference type="InterPro" id="IPR012910">
    <property type="entry name" value="Plug_dom"/>
</dbReference>
<reference evidence="10 11" key="1">
    <citation type="submission" date="2019-12" db="EMBL/GenBank/DDBJ databases">
        <authorList>
            <person name="Kim Y.S."/>
        </authorList>
    </citation>
    <scope>NUCLEOTIDE SEQUENCE [LARGE SCALE GENOMIC DNA]</scope>
    <source>
        <strain evidence="10 11">GA093</strain>
    </source>
</reference>
<evidence type="ECO:0000313" key="11">
    <source>
        <dbReference type="Proteomes" id="UP000471501"/>
    </source>
</evidence>
<dbReference type="InterPro" id="IPR037066">
    <property type="entry name" value="Plug_dom_sf"/>
</dbReference>
<feature type="domain" description="TonB-dependent receptor plug" evidence="9">
    <location>
        <begin position="117"/>
        <end position="222"/>
    </location>
</feature>
<keyword evidence="4 7" id="KW-0812">Transmembrane</keyword>
<comment type="subcellular location">
    <subcellularLocation>
        <location evidence="1 7">Cell outer membrane</location>
        <topology evidence="1 7">Multi-pass membrane protein</topology>
    </subcellularLocation>
</comment>
<evidence type="ECO:0000256" key="8">
    <source>
        <dbReference type="SAM" id="SignalP"/>
    </source>
</evidence>
<name>A0A6I4NLP2_9FLAO</name>
<dbReference type="NCBIfam" id="TIGR04056">
    <property type="entry name" value="OMP_RagA_SusC"/>
    <property type="match status" value="1"/>
</dbReference>
<protein>
    <submittedName>
        <fullName evidence="10">SusC/RagA family TonB-linked outer membrane protein</fullName>
    </submittedName>
</protein>